<dbReference type="AlphaFoldDB" id="A0A6P4IIH3"/>
<sequence>MLSSHNLAIILALLFGHLQIQSMVGARVTSQVHRRPNATLFTPALTHGGTYNQSAYRPVVTNFTRAAVAPNLFAPAKNYQPAFQAPSPTQNRTLLQHTHNQGVYGATGPVGVPAQTGYVSNGWVVSNYSQPAGWFLPNTPAVVGLGSHGNGTFYPTSNQTAVSGRGKSNNPYANLSI</sequence>
<feature type="chain" id="PRO_5027768342" description="Secreted protein" evidence="2">
    <location>
        <begin position="26"/>
        <end position="177"/>
    </location>
</feature>
<gene>
    <name evidence="4" type="primary">LOC108079059</name>
</gene>
<feature type="region of interest" description="Disordered" evidence="1">
    <location>
        <begin position="156"/>
        <end position="177"/>
    </location>
</feature>
<dbReference type="OrthoDB" id="7850297at2759"/>
<evidence type="ECO:0008006" key="5">
    <source>
        <dbReference type="Google" id="ProtNLM"/>
    </source>
</evidence>
<dbReference type="RefSeq" id="XP_017028762.1">
    <property type="nucleotide sequence ID" value="XM_017173273.3"/>
</dbReference>
<dbReference type="GeneID" id="108079059"/>
<keyword evidence="2" id="KW-0732">Signal</keyword>
<evidence type="ECO:0000313" key="3">
    <source>
        <dbReference type="Proteomes" id="UP001652661"/>
    </source>
</evidence>
<evidence type="ECO:0000313" key="4">
    <source>
        <dbReference type="RefSeq" id="XP_017028762.1"/>
    </source>
</evidence>
<accession>A0A6P4IIH3</accession>
<keyword evidence="3" id="KW-1185">Reference proteome</keyword>
<dbReference type="Proteomes" id="UP001652661">
    <property type="component" value="Chromosome 3L"/>
</dbReference>
<protein>
    <recommendedName>
        <fullName evidence="5">Secreted protein</fullName>
    </recommendedName>
</protein>
<organism evidence="3 4">
    <name type="scientific">Drosophila kikkawai</name>
    <name type="common">Fruit fly</name>
    <dbReference type="NCBI Taxonomy" id="30033"/>
    <lineage>
        <taxon>Eukaryota</taxon>
        <taxon>Metazoa</taxon>
        <taxon>Ecdysozoa</taxon>
        <taxon>Arthropoda</taxon>
        <taxon>Hexapoda</taxon>
        <taxon>Insecta</taxon>
        <taxon>Pterygota</taxon>
        <taxon>Neoptera</taxon>
        <taxon>Endopterygota</taxon>
        <taxon>Diptera</taxon>
        <taxon>Brachycera</taxon>
        <taxon>Muscomorpha</taxon>
        <taxon>Ephydroidea</taxon>
        <taxon>Drosophilidae</taxon>
        <taxon>Drosophila</taxon>
        <taxon>Sophophora</taxon>
    </lineage>
</organism>
<reference evidence="4" key="1">
    <citation type="submission" date="2025-08" db="UniProtKB">
        <authorList>
            <consortium name="RefSeq"/>
        </authorList>
    </citation>
    <scope>IDENTIFICATION</scope>
    <source>
        <strain evidence="4">14028-0561.14</strain>
        <tissue evidence="4">Whole fly</tissue>
    </source>
</reference>
<proteinExistence type="predicted"/>
<evidence type="ECO:0000256" key="1">
    <source>
        <dbReference type="SAM" id="MobiDB-lite"/>
    </source>
</evidence>
<name>A0A6P4IIH3_DROKI</name>
<evidence type="ECO:0000256" key="2">
    <source>
        <dbReference type="SAM" id="SignalP"/>
    </source>
</evidence>
<feature type="signal peptide" evidence="2">
    <location>
        <begin position="1"/>
        <end position="25"/>
    </location>
</feature>